<evidence type="ECO:0000256" key="7">
    <source>
        <dbReference type="ARBA" id="ARBA00023136"/>
    </source>
</evidence>
<dbReference type="EMBL" id="RKQZ01000001">
    <property type="protein sequence ID" value="RPF19549.1"/>
    <property type="molecule type" value="Genomic_DNA"/>
</dbReference>
<dbReference type="GO" id="GO:0006865">
    <property type="term" value="P:amino acid transport"/>
    <property type="evidence" value="ECO:0007669"/>
    <property type="project" value="UniProtKB-KW"/>
</dbReference>
<organism evidence="11 12">
    <name type="scientific">Myceligenerans xiligouense</name>
    <dbReference type="NCBI Taxonomy" id="253184"/>
    <lineage>
        <taxon>Bacteria</taxon>
        <taxon>Bacillati</taxon>
        <taxon>Actinomycetota</taxon>
        <taxon>Actinomycetes</taxon>
        <taxon>Micrococcales</taxon>
        <taxon>Promicromonosporaceae</taxon>
        <taxon>Myceligenerans</taxon>
    </lineage>
</organism>
<dbReference type="InterPro" id="IPR001851">
    <property type="entry name" value="ABC_transp_permease"/>
</dbReference>
<keyword evidence="7 10" id="KW-0472">Membrane</keyword>
<evidence type="ECO:0000313" key="12">
    <source>
        <dbReference type="Proteomes" id="UP000280501"/>
    </source>
</evidence>
<evidence type="ECO:0000256" key="10">
    <source>
        <dbReference type="SAM" id="Phobius"/>
    </source>
</evidence>
<evidence type="ECO:0000256" key="3">
    <source>
        <dbReference type="ARBA" id="ARBA00022475"/>
    </source>
</evidence>
<gene>
    <name evidence="11" type="ORF">EDD34_0100</name>
</gene>
<evidence type="ECO:0000256" key="9">
    <source>
        <dbReference type="SAM" id="MobiDB-lite"/>
    </source>
</evidence>
<comment type="subcellular location">
    <subcellularLocation>
        <location evidence="1">Cell membrane</location>
        <topology evidence="1">Multi-pass membrane protein</topology>
    </subcellularLocation>
</comment>
<reference evidence="11 12" key="1">
    <citation type="submission" date="2018-11" db="EMBL/GenBank/DDBJ databases">
        <title>Sequencing the genomes of 1000 actinobacteria strains.</title>
        <authorList>
            <person name="Klenk H.-P."/>
        </authorList>
    </citation>
    <scope>NUCLEOTIDE SEQUENCE [LARGE SCALE GENOMIC DNA]</scope>
    <source>
        <strain evidence="11 12">DSM 15700</strain>
    </source>
</reference>
<feature type="transmembrane region" description="Helical" evidence="10">
    <location>
        <begin position="448"/>
        <end position="467"/>
    </location>
</feature>
<dbReference type="SUPFAM" id="SSF49464">
    <property type="entry name" value="Carboxypeptidase regulatory domain-like"/>
    <property type="match status" value="1"/>
</dbReference>
<comment type="similarity">
    <text evidence="8">Belongs to the binding-protein-dependent transport system permease family. LivHM subfamily.</text>
</comment>
<proteinExistence type="inferred from homology"/>
<dbReference type="RefSeq" id="WP_123812839.1">
    <property type="nucleotide sequence ID" value="NZ_RKQZ01000001.1"/>
</dbReference>
<dbReference type="CDD" id="cd06582">
    <property type="entry name" value="TM_PBP1_LivH_like"/>
    <property type="match status" value="1"/>
</dbReference>
<feature type="compositionally biased region" description="Basic and acidic residues" evidence="9">
    <location>
        <begin position="114"/>
        <end position="125"/>
    </location>
</feature>
<name>A0A3N4YEK1_9MICO</name>
<dbReference type="PANTHER" id="PTHR11795:SF449">
    <property type="entry name" value="BRANCHED-CHAIN AMINO ACID TRANSPORT PERMEASE PROTEIN LIVH-RELATED"/>
    <property type="match status" value="1"/>
</dbReference>
<accession>A0A3N4YEK1</accession>
<keyword evidence="6 10" id="KW-1133">Transmembrane helix</keyword>
<keyword evidence="5" id="KW-0029">Amino-acid transport</keyword>
<keyword evidence="2" id="KW-0813">Transport</keyword>
<dbReference type="InterPro" id="IPR052157">
    <property type="entry name" value="BCAA_transport_permease"/>
</dbReference>
<dbReference type="AlphaFoldDB" id="A0A3N4YEK1"/>
<dbReference type="GO" id="GO:0022857">
    <property type="term" value="F:transmembrane transporter activity"/>
    <property type="evidence" value="ECO:0007669"/>
    <property type="project" value="InterPro"/>
</dbReference>
<evidence type="ECO:0000256" key="1">
    <source>
        <dbReference type="ARBA" id="ARBA00004651"/>
    </source>
</evidence>
<evidence type="ECO:0000256" key="2">
    <source>
        <dbReference type="ARBA" id="ARBA00022448"/>
    </source>
</evidence>
<feature type="compositionally biased region" description="Low complexity" evidence="9">
    <location>
        <begin position="157"/>
        <end position="167"/>
    </location>
</feature>
<evidence type="ECO:0000313" key="11">
    <source>
        <dbReference type="EMBL" id="RPF19549.1"/>
    </source>
</evidence>
<feature type="transmembrane region" description="Helical" evidence="10">
    <location>
        <begin position="244"/>
        <end position="265"/>
    </location>
</feature>
<feature type="transmembrane region" description="Helical" evidence="10">
    <location>
        <begin position="194"/>
        <end position="213"/>
    </location>
</feature>
<evidence type="ECO:0000256" key="6">
    <source>
        <dbReference type="ARBA" id="ARBA00022989"/>
    </source>
</evidence>
<feature type="transmembrane region" description="Helical" evidence="10">
    <location>
        <begin position="422"/>
        <end position="442"/>
    </location>
</feature>
<dbReference type="Gene3D" id="2.60.40.1120">
    <property type="entry name" value="Carboxypeptidase-like, regulatory domain"/>
    <property type="match status" value="1"/>
</dbReference>
<evidence type="ECO:0000256" key="8">
    <source>
        <dbReference type="ARBA" id="ARBA00037998"/>
    </source>
</evidence>
<dbReference type="OrthoDB" id="9807115at2"/>
<feature type="transmembrane region" description="Helical" evidence="10">
    <location>
        <begin position="315"/>
        <end position="342"/>
    </location>
</feature>
<evidence type="ECO:0000256" key="4">
    <source>
        <dbReference type="ARBA" id="ARBA00022692"/>
    </source>
</evidence>
<protein>
    <submittedName>
        <fullName evidence="11">Amino acid/amide ABC transporter membrane protein 1 (HAAT family)</fullName>
    </submittedName>
</protein>
<feature type="transmembrane region" description="Helical" evidence="10">
    <location>
        <begin position="370"/>
        <end position="391"/>
    </location>
</feature>
<dbReference type="PANTHER" id="PTHR11795">
    <property type="entry name" value="BRANCHED-CHAIN AMINO ACID TRANSPORT SYSTEM PERMEASE PROTEIN LIVH"/>
    <property type="match status" value="1"/>
</dbReference>
<dbReference type="Proteomes" id="UP000280501">
    <property type="component" value="Unassembled WGS sequence"/>
</dbReference>
<evidence type="ECO:0000256" key="5">
    <source>
        <dbReference type="ARBA" id="ARBA00022970"/>
    </source>
</evidence>
<keyword evidence="3" id="KW-1003">Cell membrane</keyword>
<keyword evidence="4 10" id="KW-0812">Transmembrane</keyword>
<dbReference type="InterPro" id="IPR008969">
    <property type="entry name" value="CarboxyPept-like_regulatory"/>
</dbReference>
<feature type="transmembrane region" description="Helical" evidence="10">
    <location>
        <begin position="277"/>
        <end position="295"/>
    </location>
</feature>
<comment type="caution">
    <text evidence="11">The sequence shown here is derived from an EMBL/GenBank/DDBJ whole genome shotgun (WGS) entry which is preliminary data.</text>
</comment>
<dbReference type="Pfam" id="PF02653">
    <property type="entry name" value="BPD_transp_2"/>
    <property type="match status" value="1"/>
</dbReference>
<feature type="region of interest" description="Disordered" evidence="9">
    <location>
        <begin position="106"/>
        <end position="167"/>
    </location>
</feature>
<sequence length="474" mass="48791">MTADRPMIATAPRRLLAVIMAAFAALISGAVMFAVPAGAAIDDIATDCTPDASTTCVSPIVLDENRDPVPGVEVSIAGEEFEAVVTTTGEGPVSVEVPQRGTYTLTVNTDTLPDDTHADPTERELSAQTGATARGAFTIGRGPAPDPDASETETETGAPADDPGAEGAEGLVEEDVSVSGLPSFGQVWQQVGSGLRFGLLLALASVGLSLIFGTTGISSFSHGEQVVIGAMGGFILINQLGLPVWVAALLIVVIGGLTGLLQDAAIWRPLRRRGTPAAQLMLVTIGLSLALQYALQWRESGSMRIITTNPVPTTIAGITLSRASWISMAVALVVIIGIALLLTKTRIGRAIRAVADNRALASATGIDPDAVVRIVWVSATALAALAGLLIGISFGSFTWNLGVQLLLLMFAAVTLGGLGTAYGALVGSILIGLVVELAGLVIPSDVRYATALLILILVLLIRPQGILGSRERIG</sequence>
<keyword evidence="12" id="KW-1185">Reference proteome</keyword>
<dbReference type="GO" id="GO:0005886">
    <property type="term" value="C:plasma membrane"/>
    <property type="evidence" value="ECO:0007669"/>
    <property type="project" value="UniProtKB-SubCell"/>
</dbReference>